<evidence type="ECO:0000313" key="1">
    <source>
        <dbReference type="EMBL" id="KAF3856794.1"/>
    </source>
</evidence>
<sequence>MTAGAGNHGCWGQNWGWNHGCVGWFWSRNHGCWARKPEHGTMAQPQEVKLTSLVNVKCDRKKHTHDKHAFKIKANFSNFIEISLRIGVTTPCLVLVYDIGPGLISTIIVGATACSPVSPNYLWGCVLWCASMHP</sequence>
<name>A0A7J5Z4Q9_DISMA</name>
<proteinExistence type="predicted"/>
<dbReference type="AlphaFoldDB" id="A0A7J5Z4Q9"/>
<organism evidence="1 2">
    <name type="scientific">Dissostichus mawsoni</name>
    <name type="common">Antarctic cod</name>
    <dbReference type="NCBI Taxonomy" id="36200"/>
    <lineage>
        <taxon>Eukaryota</taxon>
        <taxon>Metazoa</taxon>
        <taxon>Chordata</taxon>
        <taxon>Craniata</taxon>
        <taxon>Vertebrata</taxon>
        <taxon>Euteleostomi</taxon>
        <taxon>Actinopterygii</taxon>
        <taxon>Neopterygii</taxon>
        <taxon>Teleostei</taxon>
        <taxon>Neoteleostei</taxon>
        <taxon>Acanthomorphata</taxon>
        <taxon>Eupercaria</taxon>
        <taxon>Perciformes</taxon>
        <taxon>Notothenioidei</taxon>
        <taxon>Nototheniidae</taxon>
        <taxon>Dissostichus</taxon>
    </lineage>
</organism>
<dbReference type="EMBL" id="JAAKFY010000006">
    <property type="protein sequence ID" value="KAF3856794.1"/>
    <property type="molecule type" value="Genomic_DNA"/>
</dbReference>
<keyword evidence="2" id="KW-1185">Reference proteome</keyword>
<accession>A0A7J5Z4Q9</accession>
<gene>
    <name evidence="1" type="ORF">F7725_017517</name>
</gene>
<comment type="caution">
    <text evidence="1">The sequence shown here is derived from an EMBL/GenBank/DDBJ whole genome shotgun (WGS) entry which is preliminary data.</text>
</comment>
<dbReference type="Proteomes" id="UP000518266">
    <property type="component" value="Unassembled WGS sequence"/>
</dbReference>
<protein>
    <submittedName>
        <fullName evidence="1">Uncharacterized protein</fullName>
    </submittedName>
</protein>
<evidence type="ECO:0000313" key="2">
    <source>
        <dbReference type="Proteomes" id="UP000518266"/>
    </source>
</evidence>
<reference evidence="1 2" key="1">
    <citation type="submission" date="2020-03" db="EMBL/GenBank/DDBJ databases">
        <title>Dissostichus mawsoni Genome sequencing and assembly.</title>
        <authorList>
            <person name="Park H."/>
        </authorList>
    </citation>
    <scope>NUCLEOTIDE SEQUENCE [LARGE SCALE GENOMIC DNA]</scope>
    <source>
        <strain evidence="1">DM0001</strain>
        <tissue evidence="1">Muscle</tissue>
    </source>
</reference>